<gene>
    <name evidence="1" type="ORF">OWV82_018180</name>
</gene>
<sequence length="191" mass="20699">MKREEESKSPETSVSGDIVGILSMFLTEVEDEAEISPEFPIKEEKVEEIMQELYKEITCSSCTNVNPTSPPSTFASSSPSPPSSSSSSSQLSLSSMPFDVKNESCGASISEWGSTLMAGINFMGPPVNMTSGNIGLSENGSWMVGRIENKKNCGFGEKTDGCDQDHVLEVGDEWLARVLRCGPPLELEEWT</sequence>
<comment type="caution">
    <text evidence="1">The sequence shown here is derived from an EMBL/GenBank/DDBJ whole genome shotgun (WGS) entry which is preliminary data.</text>
</comment>
<dbReference type="EMBL" id="CM051403">
    <property type="protein sequence ID" value="KAJ4708194.1"/>
    <property type="molecule type" value="Genomic_DNA"/>
</dbReference>
<keyword evidence="2" id="KW-1185">Reference proteome</keyword>
<evidence type="ECO:0000313" key="2">
    <source>
        <dbReference type="Proteomes" id="UP001164539"/>
    </source>
</evidence>
<proteinExistence type="predicted"/>
<protein>
    <submittedName>
        <fullName evidence="1">SH3 and multiple ankyrin repeat domains protein like</fullName>
    </submittedName>
</protein>
<accession>A0ACC1XAC7</accession>
<reference evidence="1 2" key="1">
    <citation type="journal article" date="2023" name="Science">
        <title>Complex scaffold remodeling in plant triterpene biosynthesis.</title>
        <authorList>
            <person name="De La Pena R."/>
            <person name="Hodgson H."/>
            <person name="Liu J.C."/>
            <person name="Stephenson M.J."/>
            <person name="Martin A.C."/>
            <person name="Owen C."/>
            <person name="Harkess A."/>
            <person name="Leebens-Mack J."/>
            <person name="Jimenez L.E."/>
            <person name="Osbourn A."/>
            <person name="Sattely E.S."/>
        </authorList>
    </citation>
    <scope>NUCLEOTIDE SEQUENCE [LARGE SCALE GENOMIC DNA]</scope>
    <source>
        <strain evidence="2">cv. JPN11</strain>
        <tissue evidence="1">Leaf</tissue>
    </source>
</reference>
<evidence type="ECO:0000313" key="1">
    <source>
        <dbReference type="EMBL" id="KAJ4708194.1"/>
    </source>
</evidence>
<name>A0ACC1XAC7_MELAZ</name>
<dbReference type="Proteomes" id="UP001164539">
    <property type="component" value="Chromosome 10"/>
</dbReference>
<organism evidence="1 2">
    <name type="scientific">Melia azedarach</name>
    <name type="common">Chinaberry tree</name>
    <dbReference type="NCBI Taxonomy" id="155640"/>
    <lineage>
        <taxon>Eukaryota</taxon>
        <taxon>Viridiplantae</taxon>
        <taxon>Streptophyta</taxon>
        <taxon>Embryophyta</taxon>
        <taxon>Tracheophyta</taxon>
        <taxon>Spermatophyta</taxon>
        <taxon>Magnoliopsida</taxon>
        <taxon>eudicotyledons</taxon>
        <taxon>Gunneridae</taxon>
        <taxon>Pentapetalae</taxon>
        <taxon>rosids</taxon>
        <taxon>malvids</taxon>
        <taxon>Sapindales</taxon>
        <taxon>Meliaceae</taxon>
        <taxon>Melia</taxon>
    </lineage>
</organism>